<evidence type="ECO:0000256" key="6">
    <source>
        <dbReference type="ARBA" id="ARBA00022989"/>
    </source>
</evidence>
<evidence type="ECO:0000256" key="3">
    <source>
        <dbReference type="ARBA" id="ARBA00022448"/>
    </source>
</evidence>
<evidence type="ECO:0000256" key="1">
    <source>
        <dbReference type="ARBA" id="ARBA00004651"/>
    </source>
</evidence>
<feature type="transmembrane region" description="Helical" evidence="8">
    <location>
        <begin position="188"/>
        <end position="211"/>
    </location>
</feature>
<comment type="similarity">
    <text evidence="2">Belongs to the CitM (TC 2.A.11) transporter family.</text>
</comment>
<dbReference type="InterPro" id="IPR000802">
    <property type="entry name" value="Arsenical_pump_ArsB"/>
</dbReference>
<organism evidence="10 11">
    <name type="scientific">Clostridium thermobutyricum DSM 4928</name>
    <dbReference type="NCBI Taxonomy" id="1121339"/>
    <lineage>
        <taxon>Bacteria</taxon>
        <taxon>Bacillati</taxon>
        <taxon>Bacillota</taxon>
        <taxon>Clostridia</taxon>
        <taxon>Eubacteriales</taxon>
        <taxon>Clostridiaceae</taxon>
        <taxon>Clostridium</taxon>
    </lineage>
</organism>
<dbReference type="GO" id="GO:0015105">
    <property type="term" value="F:arsenite transmembrane transporter activity"/>
    <property type="evidence" value="ECO:0007669"/>
    <property type="project" value="InterPro"/>
</dbReference>
<dbReference type="AlphaFoldDB" id="A0A1V4SUW6"/>
<dbReference type="PANTHER" id="PTHR43568">
    <property type="entry name" value="P PROTEIN"/>
    <property type="match status" value="1"/>
</dbReference>
<feature type="transmembrane region" description="Helical" evidence="8">
    <location>
        <begin position="66"/>
        <end position="86"/>
    </location>
</feature>
<feature type="transmembrane region" description="Helical" evidence="8">
    <location>
        <begin position="107"/>
        <end position="125"/>
    </location>
</feature>
<evidence type="ECO:0000313" key="10">
    <source>
        <dbReference type="EMBL" id="OPX47649.1"/>
    </source>
</evidence>
<sequence>MKQKGGTIFSNEKIIIMDLLQIISITIFLIVLIGIMSNKFDSTVLALTGAVLMVVFRVIPLDKVTYYISFNTISVLIGMMLIVSIFKKTGFFEYIAILTTKICKGNIFKILLFLGIITALLSGILDNVTTVLLMGPVTFLITKILKVNPLPFVFNEIFASNIGGTGTLIGDPPNIMIGSSAHLSFNSFLIHLFPITFFILIVTILTIYFVYKKELQIKEIHKEKLQNLNPKESIKNKKLLIQGFIVIIFVLLGFIVSNKINLNIGTIAILGACVLLLISKEPIENVIMDVEWSSILFFIGLFVLVGGIEQTGVINLISNLLITYGKSNPILLLLITLFGAAIISSFLNNIPFVAALIPLIISLGNKGIDIIPLWWAISLGACLGGNGSLIGASANIVLSEISEREGYPISFKDYFKLGFPLMILSIIICSIYLLILYY</sequence>
<dbReference type="EMBL" id="LTAY01000041">
    <property type="protein sequence ID" value="OPX47649.1"/>
    <property type="molecule type" value="Genomic_DNA"/>
</dbReference>
<dbReference type="Proteomes" id="UP000191448">
    <property type="component" value="Unassembled WGS sequence"/>
</dbReference>
<feature type="domain" description="Citrate transporter-like" evidence="9">
    <location>
        <begin position="33"/>
        <end position="380"/>
    </location>
</feature>
<feature type="transmembrane region" description="Helical" evidence="8">
    <location>
        <begin position="373"/>
        <end position="397"/>
    </location>
</feature>
<feature type="transmembrane region" description="Helical" evidence="8">
    <location>
        <begin position="290"/>
        <end position="308"/>
    </location>
</feature>
<comment type="caution">
    <text evidence="10">The sequence shown here is derived from an EMBL/GenBank/DDBJ whole genome shotgun (WGS) entry which is preliminary data.</text>
</comment>
<evidence type="ECO:0000256" key="8">
    <source>
        <dbReference type="SAM" id="Phobius"/>
    </source>
</evidence>
<dbReference type="InterPro" id="IPR051475">
    <property type="entry name" value="Diverse_Ion_Transporter"/>
</dbReference>
<evidence type="ECO:0000313" key="11">
    <source>
        <dbReference type="Proteomes" id="UP000191448"/>
    </source>
</evidence>
<keyword evidence="7 8" id="KW-0472">Membrane</keyword>
<evidence type="ECO:0000256" key="4">
    <source>
        <dbReference type="ARBA" id="ARBA00022475"/>
    </source>
</evidence>
<gene>
    <name evidence="10" type="primary">arsB</name>
    <name evidence="10" type="ORF">CLTHE_17220</name>
</gene>
<comment type="subcellular location">
    <subcellularLocation>
        <location evidence="1">Cell membrane</location>
        <topology evidence="1">Multi-pass membrane protein</topology>
    </subcellularLocation>
</comment>
<feature type="transmembrane region" description="Helical" evidence="8">
    <location>
        <begin position="239"/>
        <end position="256"/>
    </location>
</feature>
<keyword evidence="6 8" id="KW-1133">Transmembrane helix</keyword>
<feature type="transmembrane region" description="Helical" evidence="8">
    <location>
        <begin position="328"/>
        <end position="361"/>
    </location>
</feature>
<keyword evidence="5 8" id="KW-0812">Transmembrane</keyword>
<dbReference type="PANTHER" id="PTHR43568:SF1">
    <property type="entry name" value="P PROTEIN"/>
    <property type="match status" value="1"/>
</dbReference>
<protein>
    <submittedName>
        <fullName evidence="10">Arsenical pump membrane protein</fullName>
    </submittedName>
</protein>
<dbReference type="GO" id="GO:0005886">
    <property type="term" value="C:plasma membrane"/>
    <property type="evidence" value="ECO:0007669"/>
    <property type="project" value="UniProtKB-SubCell"/>
</dbReference>
<evidence type="ECO:0000259" key="9">
    <source>
        <dbReference type="Pfam" id="PF03600"/>
    </source>
</evidence>
<reference evidence="10 11" key="1">
    <citation type="submission" date="2016-02" db="EMBL/GenBank/DDBJ databases">
        <title>Genome sequence of Clostridium thermobutyricum DSM 4928.</title>
        <authorList>
            <person name="Poehlein A."/>
            <person name="Daniel R."/>
        </authorList>
    </citation>
    <scope>NUCLEOTIDE SEQUENCE [LARGE SCALE GENOMIC DNA]</scope>
    <source>
        <strain evidence="10 11">DSM 4928</strain>
    </source>
</reference>
<keyword evidence="4" id="KW-1003">Cell membrane</keyword>
<feature type="transmembrane region" description="Helical" evidence="8">
    <location>
        <begin position="417"/>
        <end position="437"/>
    </location>
</feature>
<proteinExistence type="inferred from homology"/>
<feature type="transmembrane region" description="Helical" evidence="8">
    <location>
        <begin position="42"/>
        <end position="60"/>
    </location>
</feature>
<accession>A0A1V4SUW6</accession>
<dbReference type="InterPro" id="IPR004680">
    <property type="entry name" value="Cit_transptr-like_dom"/>
</dbReference>
<dbReference type="CDD" id="cd01116">
    <property type="entry name" value="P_permease"/>
    <property type="match status" value="1"/>
</dbReference>
<feature type="transmembrane region" description="Helical" evidence="8">
    <location>
        <begin position="14"/>
        <end position="35"/>
    </location>
</feature>
<feature type="transmembrane region" description="Helical" evidence="8">
    <location>
        <begin position="262"/>
        <end position="278"/>
    </location>
</feature>
<evidence type="ECO:0000256" key="2">
    <source>
        <dbReference type="ARBA" id="ARBA00009843"/>
    </source>
</evidence>
<evidence type="ECO:0000256" key="5">
    <source>
        <dbReference type="ARBA" id="ARBA00022692"/>
    </source>
</evidence>
<dbReference type="PRINTS" id="PR00758">
    <property type="entry name" value="ARSENICPUMP"/>
</dbReference>
<dbReference type="Pfam" id="PF03600">
    <property type="entry name" value="CitMHS"/>
    <property type="match status" value="1"/>
</dbReference>
<name>A0A1V4SUW6_9CLOT</name>
<evidence type="ECO:0000256" key="7">
    <source>
        <dbReference type="ARBA" id="ARBA00023136"/>
    </source>
</evidence>
<keyword evidence="3" id="KW-0813">Transport</keyword>